<dbReference type="PANTHER" id="PTHR31232">
    <property type="match status" value="1"/>
</dbReference>
<dbReference type="GeneID" id="111008788"/>
<keyword evidence="3 6" id="KW-0713">Self-incompatibility</keyword>
<dbReference type="Pfam" id="PF05938">
    <property type="entry name" value="Self-incomp_S1"/>
    <property type="match status" value="1"/>
</dbReference>
<comment type="subcellular location">
    <subcellularLocation>
        <location evidence="1 6">Secreted</location>
    </subcellularLocation>
</comment>
<keyword evidence="7" id="KW-1185">Reference proteome</keyword>
<evidence type="ECO:0000256" key="6">
    <source>
        <dbReference type="RuleBase" id="RU367044"/>
    </source>
</evidence>
<organism evidence="7 8">
    <name type="scientific">Momordica charantia</name>
    <name type="common">Bitter gourd</name>
    <name type="synonym">Balsam pear</name>
    <dbReference type="NCBI Taxonomy" id="3673"/>
    <lineage>
        <taxon>Eukaryota</taxon>
        <taxon>Viridiplantae</taxon>
        <taxon>Streptophyta</taxon>
        <taxon>Embryophyta</taxon>
        <taxon>Tracheophyta</taxon>
        <taxon>Spermatophyta</taxon>
        <taxon>Magnoliopsida</taxon>
        <taxon>eudicotyledons</taxon>
        <taxon>Gunneridae</taxon>
        <taxon>Pentapetalae</taxon>
        <taxon>rosids</taxon>
        <taxon>fabids</taxon>
        <taxon>Cucurbitales</taxon>
        <taxon>Cucurbitaceae</taxon>
        <taxon>Momordiceae</taxon>
        <taxon>Momordica</taxon>
    </lineage>
</organism>
<dbReference type="InterPro" id="IPR010264">
    <property type="entry name" value="Self-incomp_S1"/>
</dbReference>
<name>A0A6J1C659_MOMCH</name>
<evidence type="ECO:0000256" key="3">
    <source>
        <dbReference type="ARBA" id="ARBA00022471"/>
    </source>
</evidence>
<proteinExistence type="inferred from homology"/>
<evidence type="ECO:0000256" key="1">
    <source>
        <dbReference type="ARBA" id="ARBA00004613"/>
    </source>
</evidence>
<dbReference type="RefSeq" id="XP_022137291.1">
    <property type="nucleotide sequence ID" value="XM_022281599.1"/>
</dbReference>
<evidence type="ECO:0000256" key="2">
    <source>
        <dbReference type="ARBA" id="ARBA00005581"/>
    </source>
</evidence>
<dbReference type="OrthoDB" id="1841900at2759"/>
<sequence>MVKAVNLAIKELNLGSYRQWPGSHWQVTIRNYLKGSANLTVHCKSKDDDLGEHVIEFRGRYEWKFKENFWQTTLFWCNFKSMYGHASGEVFWPEKSDWLAYRCDFSNCIWVARGDQGIYLAHVPQRTFELKYRWQK</sequence>
<evidence type="ECO:0000313" key="8">
    <source>
        <dbReference type="RefSeq" id="XP_022137291.1"/>
    </source>
</evidence>
<evidence type="ECO:0000256" key="5">
    <source>
        <dbReference type="ARBA" id="ARBA00022729"/>
    </source>
</evidence>
<dbReference type="AlphaFoldDB" id="A0A6J1C659"/>
<evidence type="ECO:0000313" key="7">
    <source>
        <dbReference type="Proteomes" id="UP000504603"/>
    </source>
</evidence>
<reference evidence="8" key="1">
    <citation type="submission" date="2025-08" db="UniProtKB">
        <authorList>
            <consortium name="RefSeq"/>
        </authorList>
    </citation>
    <scope>IDENTIFICATION</scope>
    <source>
        <strain evidence="8">OHB3-1</strain>
    </source>
</reference>
<dbReference type="Proteomes" id="UP000504603">
    <property type="component" value="Unplaced"/>
</dbReference>
<keyword evidence="5" id="KW-0732">Signal</keyword>
<protein>
    <recommendedName>
        <fullName evidence="6">S-protein homolog</fullName>
    </recommendedName>
</protein>
<accession>A0A6J1C659</accession>
<dbReference type="GO" id="GO:0005576">
    <property type="term" value="C:extracellular region"/>
    <property type="evidence" value="ECO:0007669"/>
    <property type="project" value="UniProtKB-SubCell"/>
</dbReference>
<comment type="similarity">
    <text evidence="2 6">Belongs to the plant self-incompatibility (S1) protein family.</text>
</comment>
<gene>
    <name evidence="8" type="primary">LOC111008788</name>
</gene>
<dbReference type="PANTHER" id="PTHR31232:SF155">
    <property type="entry name" value="PLANT SELF-INCOMPATIBILITY PROTEIN S1 FAMILY"/>
    <property type="match status" value="1"/>
</dbReference>
<evidence type="ECO:0000256" key="4">
    <source>
        <dbReference type="ARBA" id="ARBA00022525"/>
    </source>
</evidence>
<keyword evidence="4 6" id="KW-0964">Secreted</keyword>
<dbReference type="GO" id="GO:0060320">
    <property type="term" value="P:rejection of self pollen"/>
    <property type="evidence" value="ECO:0007669"/>
    <property type="project" value="UniProtKB-KW"/>
</dbReference>
<dbReference type="KEGG" id="mcha:111008788"/>